<dbReference type="InterPro" id="IPR045090">
    <property type="entry name" value="Pept_M3A_M3B"/>
</dbReference>
<comment type="similarity">
    <text evidence="6">Belongs to the peptidase M3B family.</text>
</comment>
<dbReference type="Gene3D" id="1.10.1370.20">
    <property type="entry name" value="Oligoendopeptidase f, C-terminal domain"/>
    <property type="match status" value="1"/>
</dbReference>
<evidence type="ECO:0000256" key="6">
    <source>
        <dbReference type="RuleBase" id="RU368091"/>
    </source>
</evidence>
<keyword evidence="4 6" id="KW-0862">Zinc</keyword>
<gene>
    <name evidence="9" type="primary">pepF1_4</name>
    <name evidence="9" type="ORF">MM817_02285</name>
</gene>
<dbReference type="Gene3D" id="1.10.287.830">
    <property type="entry name" value="putative peptidase helix hairpin domain like"/>
    <property type="match status" value="1"/>
</dbReference>
<evidence type="ECO:0000313" key="10">
    <source>
        <dbReference type="Proteomes" id="UP001139263"/>
    </source>
</evidence>
<keyword evidence="10" id="KW-1185">Reference proteome</keyword>
<dbReference type="Pfam" id="PF01432">
    <property type="entry name" value="Peptidase_M3"/>
    <property type="match status" value="1"/>
</dbReference>
<dbReference type="GO" id="GO:0046872">
    <property type="term" value="F:metal ion binding"/>
    <property type="evidence" value="ECO:0007669"/>
    <property type="project" value="UniProtKB-UniRule"/>
</dbReference>
<dbReference type="InterPro" id="IPR013647">
    <property type="entry name" value="OligopepF_N_dom"/>
</dbReference>
<sequence length="599" mass="67853">MVNEYTRKEVPVELTFDVSDLFSTMEDFEKELIAIVPAIEHVTEYAGHLGESAERLADCLDEMEAVSIRMMRLYTYVSLLSSGDGTDPINQANMDRVGSLYAHMSTELSFIESEIVALPDGKIASYIASHDRVANVQKYLNDILDTKPHKLLPETEAVLAALGEVLESPGMIYERTKSSDMQFAPVIDDHGEEHPVSFALYEDHYELSPDHTLRRQAYHSFVSTLKQYQNAFASTYATEVKRQVVMARLRGYESATHMLLHSQQVTVEMYNNVLDIIQEELAPHMRKLTKLRQRVLGLDEMFVCDLKVTLDDDFLPKTTFEETEKMILEGLSVLGEEYGQMLSRAFKERWIDRANNIGKASGAFCADVYGVHPYILMTWVDNMRSAFTLAHELGHAGHGELAGQKQRMLNVWPSMYFIEAPSTLNELLLALHIVKNTTDKRMRRWVLLQSIGTYYHNFVTHLLEGELQRRVYELAEQDEPITAAVLCEQKGEVLSQFWGDTVTIDDGARLTWMRQPHYYAGLYPYTYAAGLSASTAVAHMIEEEGQPAVDRWLRALQSGGTLPPLELLKIAGVDMEKPQALRQAVAYVGKLVDELEASF</sequence>
<evidence type="ECO:0000256" key="5">
    <source>
        <dbReference type="ARBA" id="ARBA00023049"/>
    </source>
</evidence>
<evidence type="ECO:0000256" key="2">
    <source>
        <dbReference type="ARBA" id="ARBA00022723"/>
    </source>
</evidence>
<dbReference type="EC" id="3.4.24.-" evidence="6"/>
<feature type="domain" description="Peptidase M3A/M3B catalytic" evidence="7">
    <location>
        <begin position="208"/>
        <end position="585"/>
    </location>
</feature>
<evidence type="ECO:0000259" key="8">
    <source>
        <dbReference type="Pfam" id="PF08439"/>
    </source>
</evidence>
<dbReference type="InterPro" id="IPR042088">
    <property type="entry name" value="OligoPept_F_C"/>
</dbReference>
<dbReference type="InterPro" id="IPR034009">
    <property type="entry name" value="M3B_PepF_4"/>
</dbReference>
<evidence type="ECO:0000256" key="4">
    <source>
        <dbReference type="ARBA" id="ARBA00022833"/>
    </source>
</evidence>
<reference evidence="9" key="1">
    <citation type="submission" date="2022-03" db="EMBL/GenBank/DDBJ databases">
        <title>Draft Genome Sequence of Firmicute Strain S0AB, a Heterotrophic Iron/Sulfur-Oxidizing Extreme Acidophile.</title>
        <authorList>
            <person name="Vergara E."/>
            <person name="Pakostova E."/>
            <person name="Johnson D.B."/>
            <person name="Holmes D.S."/>
        </authorList>
    </citation>
    <scope>NUCLEOTIDE SEQUENCE</scope>
    <source>
        <strain evidence="9">S0AB</strain>
    </source>
</reference>
<dbReference type="SUPFAM" id="SSF55486">
    <property type="entry name" value="Metalloproteases ('zincins'), catalytic domain"/>
    <property type="match status" value="1"/>
</dbReference>
<dbReference type="RefSeq" id="WP_241715075.1">
    <property type="nucleotide sequence ID" value="NZ_JALBUF010000007.1"/>
</dbReference>
<comment type="function">
    <text evidence="6">Has oligopeptidase activity and degrades a variety of small bioactive peptides.</text>
</comment>
<proteinExistence type="inferred from homology"/>
<dbReference type="Pfam" id="PF08439">
    <property type="entry name" value="Peptidase_M3_N"/>
    <property type="match status" value="1"/>
</dbReference>
<protein>
    <recommendedName>
        <fullName evidence="6">Oligopeptidase F</fullName>
        <ecNumber evidence="6">3.4.24.-</ecNumber>
    </recommendedName>
</protein>
<evidence type="ECO:0000256" key="3">
    <source>
        <dbReference type="ARBA" id="ARBA00022801"/>
    </source>
</evidence>
<comment type="caution">
    <text evidence="9">The sequence shown here is derived from an EMBL/GenBank/DDBJ whole genome shotgun (WGS) entry which is preliminary data.</text>
</comment>
<evidence type="ECO:0000259" key="7">
    <source>
        <dbReference type="Pfam" id="PF01432"/>
    </source>
</evidence>
<dbReference type="GO" id="GO:0006518">
    <property type="term" value="P:peptide metabolic process"/>
    <property type="evidence" value="ECO:0007669"/>
    <property type="project" value="TreeGrafter"/>
</dbReference>
<dbReference type="EMBL" id="JALBUF010000007">
    <property type="protein sequence ID" value="MCI0183993.1"/>
    <property type="molecule type" value="Genomic_DNA"/>
</dbReference>
<dbReference type="PANTHER" id="PTHR11804">
    <property type="entry name" value="PROTEASE M3 THIMET OLIGOPEPTIDASE-RELATED"/>
    <property type="match status" value="1"/>
</dbReference>
<dbReference type="CDD" id="cd09609">
    <property type="entry name" value="M3B_PepF"/>
    <property type="match status" value="1"/>
</dbReference>
<keyword evidence="5 6" id="KW-0482">Metalloprotease</keyword>
<organism evidence="9 10">
    <name type="scientific">Sulfoacidibacillus ferrooxidans</name>
    <dbReference type="NCBI Taxonomy" id="2005001"/>
    <lineage>
        <taxon>Bacteria</taxon>
        <taxon>Bacillati</taxon>
        <taxon>Bacillota</taxon>
        <taxon>Bacilli</taxon>
        <taxon>Bacillales</taxon>
        <taxon>Alicyclobacillaceae</taxon>
        <taxon>Sulfoacidibacillus</taxon>
    </lineage>
</organism>
<evidence type="ECO:0000313" key="9">
    <source>
        <dbReference type="EMBL" id="MCI0183993.1"/>
    </source>
</evidence>
<dbReference type="PANTHER" id="PTHR11804:SF45">
    <property type="entry name" value="SIMILAR TO OLIGOENDOPEPTIDASE"/>
    <property type="match status" value="1"/>
</dbReference>
<accession>A0A9X1V9R1</accession>
<dbReference type="NCBIfam" id="TIGR00181">
    <property type="entry name" value="pepF"/>
    <property type="match status" value="1"/>
</dbReference>
<dbReference type="GO" id="GO:0004222">
    <property type="term" value="F:metalloendopeptidase activity"/>
    <property type="evidence" value="ECO:0007669"/>
    <property type="project" value="UniProtKB-UniRule"/>
</dbReference>
<dbReference type="InterPro" id="IPR004438">
    <property type="entry name" value="Peptidase_M3B"/>
</dbReference>
<keyword evidence="2 6" id="KW-0479">Metal-binding</keyword>
<dbReference type="GO" id="GO:0006508">
    <property type="term" value="P:proteolysis"/>
    <property type="evidence" value="ECO:0007669"/>
    <property type="project" value="UniProtKB-KW"/>
</dbReference>
<name>A0A9X1V9R1_9BACL</name>
<dbReference type="InterPro" id="IPR001567">
    <property type="entry name" value="Pept_M3A_M3B_dom"/>
</dbReference>
<comment type="cofactor">
    <cofactor evidence="6">
        <name>Zn(2+)</name>
        <dbReference type="ChEBI" id="CHEBI:29105"/>
    </cofactor>
    <text evidence="6">Binds 1 zinc ion.</text>
</comment>
<keyword evidence="3 6" id="KW-0378">Hydrolase</keyword>
<dbReference type="AlphaFoldDB" id="A0A9X1V9R1"/>
<evidence type="ECO:0000256" key="1">
    <source>
        <dbReference type="ARBA" id="ARBA00022670"/>
    </source>
</evidence>
<keyword evidence="1 6" id="KW-0645">Protease</keyword>
<feature type="domain" description="Oligopeptidase F N-terminal" evidence="8">
    <location>
        <begin position="114"/>
        <end position="183"/>
    </location>
</feature>
<dbReference type="Gene3D" id="1.20.140.70">
    <property type="entry name" value="Oligopeptidase f, N-terminal domain"/>
    <property type="match status" value="1"/>
</dbReference>
<dbReference type="Proteomes" id="UP001139263">
    <property type="component" value="Unassembled WGS sequence"/>
</dbReference>